<reference evidence="13" key="1">
    <citation type="submission" date="2024-07" db="EMBL/GenBank/DDBJ databases">
        <title>Two chromosome-level genome assemblies of Korean endemic species Abeliophyllum distichum and Forsythia ovata (Oleaceae).</title>
        <authorList>
            <person name="Jang H."/>
        </authorList>
    </citation>
    <scope>NUCLEOTIDE SEQUENCE [LARGE SCALE GENOMIC DNA]</scope>
</reference>
<evidence type="ECO:0000256" key="1">
    <source>
        <dbReference type="ARBA" id="ARBA00001771"/>
    </source>
</evidence>
<dbReference type="EMBL" id="JBFOLK010000014">
    <property type="protein sequence ID" value="KAL2462224.1"/>
    <property type="molecule type" value="Genomic_DNA"/>
</dbReference>
<sequence>MSMDLVANVLLSAGTSSVIIHSIEEIPNFIPKAHALYINVEILKLNWLLTMKLAVQVANLNKRPWVLEQVVAGASYFRLKACLELLRTKYTFVRGNAYEIMALFKGSENSNSKVNS</sequence>
<keyword evidence="9" id="KW-0067">ATP-binding</keyword>
<dbReference type="Pfam" id="PF02110">
    <property type="entry name" value="HK"/>
    <property type="match status" value="1"/>
</dbReference>
<evidence type="ECO:0000256" key="5">
    <source>
        <dbReference type="ARBA" id="ARBA00022679"/>
    </source>
</evidence>
<evidence type="ECO:0000256" key="11">
    <source>
        <dbReference type="ARBA" id="ARBA00022977"/>
    </source>
</evidence>
<keyword evidence="13" id="KW-1185">Reference proteome</keyword>
<dbReference type="GO" id="GO:0005524">
    <property type="term" value="F:ATP binding"/>
    <property type="evidence" value="ECO:0007669"/>
    <property type="project" value="UniProtKB-KW"/>
</dbReference>
<dbReference type="Proteomes" id="UP001604336">
    <property type="component" value="Unassembled WGS sequence"/>
</dbReference>
<dbReference type="SUPFAM" id="SSF53613">
    <property type="entry name" value="Ribokinase-like"/>
    <property type="match status" value="1"/>
</dbReference>
<dbReference type="InterPro" id="IPR029056">
    <property type="entry name" value="Ribokinase-like"/>
</dbReference>
<comment type="cofactor">
    <cofactor evidence="2">
        <name>Mg(2+)</name>
        <dbReference type="ChEBI" id="CHEBI:18420"/>
    </cofactor>
</comment>
<evidence type="ECO:0000256" key="6">
    <source>
        <dbReference type="ARBA" id="ARBA00022723"/>
    </source>
</evidence>
<dbReference type="PRINTS" id="PR01099">
    <property type="entry name" value="HYETHTZKNASE"/>
</dbReference>
<protein>
    <recommendedName>
        <fullName evidence="4">hydroxyethylthiazole kinase</fullName>
        <ecNumber evidence="4">2.7.1.50</ecNumber>
    </recommendedName>
</protein>
<keyword evidence="8 12" id="KW-0418">Kinase</keyword>
<dbReference type="InterPro" id="IPR000417">
    <property type="entry name" value="Hyethyz_kinase"/>
</dbReference>
<dbReference type="GO" id="GO:0009228">
    <property type="term" value="P:thiamine biosynthetic process"/>
    <property type="evidence" value="ECO:0007669"/>
    <property type="project" value="UniProtKB-KW"/>
</dbReference>
<gene>
    <name evidence="12" type="ORF">Adt_45644</name>
</gene>
<dbReference type="AlphaFoldDB" id="A0ABD1PF06"/>
<keyword evidence="7" id="KW-0547">Nucleotide-binding</keyword>
<keyword evidence="11" id="KW-0784">Thiamine biosynthesis</keyword>
<keyword evidence="10" id="KW-0460">Magnesium</keyword>
<dbReference type="GO" id="GO:0046872">
    <property type="term" value="F:metal ion binding"/>
    <property type="evidence" value="ECO:0007669"/>
    <property type="project" value="UniProtKB-KW"/>
</dbReference>
<evidence type="ECO:0000256" key="10">
    <source>
        <dbReference type="ARBA" id="ARBA00022842"/>
    </source>
</evidence>
<evidence type="ECO:0000256" key="4">
    <source>
        <dbReference type="ARBA" id="ARBA00012129"/>
    </source>
</evidence>
<evidence type="ECO:0000313" key="13">
    <source>
        <dbReference type="Proteomes" id="UP001604336"/>
    </source>
</evidence>
<proteinExistence type="predicted"/>
<evidence type="ECO:0000256" key="8">
    <source>
        <dbReference type="ARBA" id="ARBA00022777"/>
    </source>
</evidence>
<comment type="catalytic activity">
    <reaction evidence="1">
        <text>5-(2-hydroxyethyl)-4-methylthiazole + ATP = 4-methyl-5-(2-phosphooxyethyl)-thiazole + ADP + H(+)</text>
        <dbReference type="Rhea" id="RHEA:24212"/>
        <dbReference type="ChEBI" id="CHEBI:15378"/>
        <dbReference type="ChEBI" id="CHEBI:17957"/>
        <dbReference type="ChEBI" id="CHEBI:30616"/>
        <dbReference type="ChEBI" id="CHEBI:58296"/>
        <dbReference type="ChEBI" id="CHEBI:456216"/>
        <dbReference type="EC" id="2.7.1.50"/>
    </reaction>
</comment>
<comment type="pathway">
    <text evidence="3">Cofactor biosynthesis; thiamine diphosphate biosynthesis; 4-methyl-5-(2-phosphoethyl)-thiazole from 5-(2-hydroxyethyl)-4-methylthiazole: step 1/1.</text>
</comment>
<name>A0ABD1PF06_9LAMI</name>
<organism evidence="12 13">
    <name type="scientific">Abeliophyllum distichum</name>
    <dbReference type="NCBI Taxonomy" id="126358"/>
    <lineage>
        <taxon>Eukaryota</taxon>
        <taxon>Viridiplantae</taxon>
        <taxon>Streptophyta</taxon>
        <taxon>Embryophyta</taxon>
        <taxon>Tracheophyta</taxon>
        <taxon>Spermatophyta</taxon>
        <taxon>Magnoliopsida</taxon>
        <taxon>eudicotyledons</taxon>
        <taxon>Gunneridae</taxon>
        <taxon>Pentapetalae</taxon>
        <taxon>asterids</taxon>
        <taxon>lamiids</taxon>
        <taxon>Lamiales</taxon>
        <taxon>Oleaceae</taxon>
        <taxon>Forsythieae</taxon>
        <taxon>Abeliophyllum</taxon>
    </lineage>
</organism>
<dbReference type="GO" id="GO:0004417">
    <property type="term" value="F:hydroxyethylthiazole kinase activity"/>
    <property type="evidence" value="ECO:0007669"/>
    <property type="project" value="UniProtKB-EC"/>
</dbReference>
<comment type="caution">
    <text evidence="12">The sequence shown here is derived from an EMBL/GenBank/DDBJ whole genome shotgun (WGS) entry which is preliminary data.</text>
</comment>
<evidence type="ECO:0000313" key="12">
    <source>
        <dbReference type="EMBL" id="KAL2462224.1"/>
    </source>
</evidence>
<evidence type="ECO:0000256" key="3">
    <source>
        <dbReference type="ARBA" id="ARBA00004868"/>
    </source>
</evidence>
<dbReference type="Gene3D" id="3.40.1190.20">
    <property type="match status" value="1"/>
</dbReference>
<accession>A0ABD1PF06</accession>
<keyword evidence="6" id="KW-0479">Metal-binding</keyword>
<evidence type="ECO:0000256" key="2">
    <source>
        <dbReference type="ARBA" id="ARBA00001946"/>
    </source>
</evidence>
<keyword evidence="5" id="KW-0808">Transferase</keyword>
<evidence type="ECO:0000256" key="9">
    <source>
        <dbReference type="ARBA" id="ARBA00022840"/>
    </source>
</evidence>
<evidence type="ECO:0000256" key="7">
    <source>
        <dbReference type="ARBA" id="ARBA00022741"/>
    </source>
</evidence>
<dbReference type="EC" id="2.7.1.50" evidence="4"/>